<comment type="caution">
    <text evidence="1">The sequence shown here is derived from an EMBL/GenBank/DDBJ whole genome shotgun (WGS) entry which is preliminary data.</text>
</comment>
<gene>
    <name evidence="1" type="primary">GAP2</name>
    <name evidence="1" type="ORF">QFC19_005918</name>
</gene>
<evidence type="ECO:0000313" key="2">
    <source>
        <dbReference type="Proteomes" id="UP001241377"/>
    </source>
</evidence>
<reference evidence="1" key="1">
    <citation type="submission" date="2023-04" db="EMBL/GenBank/DDBJ databases">
        <title>Draft Genome sequencing of Naganishia species isolated from polar environments using Oxford Nanopore Technology.</title>
        <authorList>
            <person name="Leo P."/>
            <person name="Venkateswaran K."/>
        </authorList>
    </citation>
    <scope>NUCLEOTIDE SEQUENCE</scope>
    <source>
        <strain evidence="1">MNA-CCFEE 5261</strain>
    </source>
</reference>
<proteinExistence type="predicted"/>
<name>A0ACC2VKK2_9TREE</name>
<dbReference type="EMBL" id="JASBWR010000068">
    <property type="protein sequence ID" value="KAJ9099679.1"/>
    <property type="molecule type" value="Genomic_DNA"/>
</dbReference>
<organism evidence="1 2">
    <name type="scientific">Naganishia cerealis</name>
    <dbReference type="NCBI Taxonomy" id="610337"/>
    <lineage>
        <taxon>Eukaryota</taxon>
        <taxon>Fungi</taxon>
        <taxon>Dikarya</taxon>
        <taxon>Basidiomycota</taxon>
        <taxon>Agaricomycotina</taxon>
        <taxon>Tremellomycetes</taxon>
        <taxon>Filobasidiales</taxon>
        <taxon>Filobasidiaceae</taxon>
        <taxon>Naganishia</taxon>
    </lineage>
</organism>
<accession>A0ACC2VKK2</accession>
<keyword evidence="2" id="KW-1185">Reference proteome</keyword>
<evidence type="ECO:0000313" key="1">
    <source>
        <dbReference type="EMBL" id="KAJ9099679.1"/>
    </source>
</evidence>
<protein>
    <submittedName>
        <fullName evidence="1">Amino acid permease</fullName>
    </submittedName>
</protein>
<sequence length="587" mass="64454">MPEKELEYIRSNEAAGSDEKNGGVYVDAFEKSLAKESGWTKFKNGFKPYEQEELGLDPNLTDVEKMAIMTANSPLSRSLKNRHLQMIAIGGSIGTGLFIGSGSVLSTGGPGGVLIAYCLIGSMMYCTVQSLGELAITFPVAGAFVTYNTRFIDPSWGFTMAWNYAMQWLVVLPLELVAAAVTIQFWPNDINPVAWVAIFYVLILSINFFGVRGYGEAEFIFSLIKVLAVIGFILFGIIVSAGGGPNHHYYGAHYYHDPGSFANGFKGVCSVFVTAAFAFAGTELVGLAAAETNNPRKSLPKATKQVFWRITLFYVVSLVLVGCLVPYTDPRLGLGSSSVDARASPFVIAIKNQGISGLPSVMNVVIMIAVLSVGNSSVFASSRTLAALACAGHAPKFLGYIDRAGRPLWGIVVQLLFGLLCFLAASSKRFTVLNWMLALSGLSSVFTWMSINICHIRFRRALTAQGRDTSEITYTSQVGVIGAYYGAILNFLVLVAQFWIAVWPLGEKPNAEAFFMSYLGFVVIIFFYIIHKVFWARNFNIFIRAKNIDIDTGRRELDLELVKQEIAEEKAHIAAKPFYARIYHFWC</sequence>
<dbReference type="Proteomes" id="UP001241377">
    <property type="component" value="Unassembled WGS sequence"/>
</dbReference>